<keyword evidence="1" id="KW-0732">Signal</keyword>
<dbReference type="Pfam" id="PF06439">
    <property type="entry name" value="3keto-disac_hyd"/>
    <property type="match status" value="1"/>
</dbReference>
<accession>A0A5B2VR10</accession>
<dbReference type="Proteomes" id="UP000324611">
    <property type="component" value="Unassembled WGS sequence"/>
</dbReference>
<dbReference type="AlphaFoldDB" id="A0A5B2VR10"/>
<protein>
    <submittedName>
        <fullName evidence="3">DUF1080 domain-containing protein</fullName>
    </submittedName>
</protein>
<gene>
    <name evidence="3" type="ORF">F0L74_32340</name>
</gene>
<evidence type="ECO:0000259" key="2">
    <source>
        <dbReference type="Pfam" id="PF06439"/>
    </source>
</evidence>
<evidence type="ECO:0000313" key="4">
    <source>
        <dbReference type="Proteomes" id="UP000324611"/>
    </source>
</evidence>
<organism evidence="3 4">
    <name type="scientific">Chitinophaga agrisoli</name>
    <dbReference type="NCBI Taxonomy" id="2607653"/>
    <lineage>
        <taxon>Bacteria</taxon>
        <taxon>Pseudomonadati</taxon>
        <taxon>Bacteroidota</taxon>
        <taxon>Chitinophagia</taxon>
        <taxon>Chitinophagales</taxon>
        <taxon>Chitinophagaceae</taxon>
        <taxon>Chitinophaga</taxon>
    </lineage>
</organism>
<proteinExistence type="predicted"/>
<feature type="signal peptide" evidence="1">
    <location>
        <begin position="1"/>
        <end position="25"/>
    </location>
</feature>
<evidence type="ECO:0000256" key="1">
    <source>
        <dbReference type="SAM" id="SignalP"/>
    </source>
</evidence>
<reference evidence="3 4" key="2">
    <citation type="submission" date="2019-09" db="EMBL/GenBank/DDBJ databases">
        <authorList>
            <person name="Jin C."/>
        </authorList>
    </citation>
    <scope>NUCLEOTIDE SEQUENCE [LARGE SCALE GENOMIC DNA]</scope>
    <source>
        <strain evidence="3 4">BN140078</strain>
    </source>
</reference>
<dbReference type="GO" id="GO:0016787">
    <property type="term" value="F:hydrolase activity"/>
    <property type="evidence" value="ECO:0007669"/>
    <property type="project" value="InterPro"/>
</dbReference>
<dbReference type="Gene3D" id="2.60.120.560">
    <property type="entry name" value="Exo-inulinase, domain 1"/>
    <property type="match status" value="1"/>
</dbReference>
<evidence type="ECO:0000313" key="3">
    <source>
        <dbReference type="EMBL" id="KAA2240826.1"/>
    </source>
</evidence>
<keyword evidence="4" id="KW-1185">Reference proteome</keyword>
<sequence>MKSTTSLRAGLLAAGLFLATTAAMAQKAQPLFNGKNLDGWKIYGTEKWYVDNGTLVCESGPDKEYGYLGTDKDFKDFELTVEFKQEANGNSGVFFHSTIEGTKITGWQAEVAPPNSHTGGIYESYGRGWLIQPTADKEQYLKMGEWNTMKVRVKGNEVTTWLNGHEMITLNDEKIGGRNGQIALQIHSGGGIKVRWRNIRIQTL</sequence>
<name>A0A5B2VR10_9BACT</name>
<comment type="caution">
    <text evidence="3">The sequence shown here is derived from an EMBL/GenBank/DDBJ whole genome shotgun (WGS) entry which is preliminary data.</text>
</comment>
<dbReference type="InterPro" id="IPR010496">
    <property type="entry name" value="AL/BT2_dom"/>
</dbReference>
<feature type="chain" id="PRO_5022815075" evidence="1">
    <location>
        <begin position="26"/>
        <end position="204"/>
    </location>
</feature>
<feature type="domain" description="3-keto-alpha-glucoside-1,2-lyase/3-keto-2-hydroxy-glucal hydratase" evidence="2">
    <location>
        <begin position="28"/>
        <end position="202"/>
    </location>
</feature>
<dbReference type="EMBL" id="VUOC01000004">
    <property type="protein sequence ID" value="KAA2240826.1"/>
    <property type="molecule type" value="Genomic_DNA"/>
</dbReference>
<dbReference type="RefSeq" id="WP_149842004.1">
    <property type="nucleotide sequence ID" value="NZ_VUOC01000004.1"/>
</dbReference>
<reference evidence="3 4" key="1">
    <citation type="submission" date="2019-09" db="EMBL/GenBank/DDBJ databases">
        <title>Chitinophaga ginsengihumi sp. nov., isolated from soil of ginseng rhizosphere.</title>
        <authorList>
            <person name="Lee J."/>
        </authorList>
    </citation>
    <scope>NUCLEOTIDE SEQUENCE [LARGE SCALE GENOMIC DNA]</scope>
    <source>
        <strain evidence="3 4">BN140078</strain>
    </source>
</reference>